<dbReference type="PROSITE" id="PS51186">
    <property type="entry name" value="GNAT"/>
    <property type="match status" value="1"/>
</dbReference>
<dbReference type="InterPro" id="IPR051531">
    <property type="entry name" value="N-acetyltransferase"/>
</dbReference>
<dbReference type="PANTHER" id="PTHR43792:SF1">
    <property type="entry name" value="N-ACETYLTRANSFERASE DOMAIN-CONTAINING PROTEIN"/>
    <property type="match status" value="1"/>
</dbReference>
<name>A0A1H2Y9I6_9GAMM</name>
<dbReference type="STRING" id="488533.SAMN04487960_105306"/>
<protein>
    <submittedName>
        <fullName evidence="2">Protein N-acetyltransferase, RimJ/RimL family</fullName>
    </submittedName>
</protein>
<keyword evidence="4" id="KW-1185">Reference proteome</keyword>
<proteinExistence type="predicted"/>
<dbReference type="Proteomes" id="UP000199675">
    <property type="component" value="Unassembled WGS sequence"/>
</dbReference>
<gene>
    <name evidence="2" type="ORF">SAMN04487960_105306</name>
    <name evidence="3" type="ORF">SAMN04487960_11036</name>
</gene>
<organism evidence="2 4">
    <name type="scientific">Marinobacter mobilis</name>
    <dbReference type="NCBI Taxonomy" id="488533"/>
    <lineage>
        <taxon>Bacteria</taxon>
        <taxon>Pseudomonadati</taxon>
        <taxon>Pseudomonadota</taxon>
        <taxon>Gammaproteobacteria</taxon>
        <taxon>Pseudomonadales</taxon>
        <taxon>Marinobacteraceae</taxon>
        <taxon>Marinobacter</taxon>
    </lineage>
</organism>
<dbReference type="PANTHER" id="PTHR43792">
    <property type="entry name" value="GNAT FAMILY, PUTATIVE (AFU_ORTHOLOGUE AFUA_3G00765)-RELATED-RELATED"/>
    <property type="match status" value="1"/>
</dbReference>
<dbReference type="AlphaFoldDB" id="A0A1H2Y9I6"/>
<sequence>MPDTPHNRRPLMLETARLKLRQWRPEDRAPFAALNADPEVMAYFPHRLSQSQSDRLADQCEALINEHGWGFWALERQQSGDFLGFVGLHMPDAALPFSPCVEIGWRLAARYWGQGYATEAAMAALSVGFTTLGLAEIVSFTAVSNRRSRAVMERLGMVPDPQTFNHPALAEDSPLRRHCLYRLSAREWARTTHPETLPKIY</sequence>
<dbReference type="InterPro" id="IPR000182">
    <property type="entry name" value="GNAT_dom"/>
</dbReference>
<evidence type="ECO:0000313" key="4">
    <source>
        <dbReference type="Proteomes" id="UP000199675"/>
    </source>
</evidence>
<dbReference type="Gene3D" id="3.40.630.30">
    <property type="match status" value="1"/>
</dbReference>
<reference evidence="2 4" key="1">
    <citation type="submission" date="2016-10" db="EMBL/GenBank/DDBJ databases">
        <authorList>
            <person name="de Groot N.N."/>
        </authorList>
    </citation>
    <scope>NUCLEOTIDE SEQUENCE [LARGE SCALE GENOMIC DNA]</scope>
    <source>
        <strain evidence="2 4">CGMCC 1.7059</strain>
    </source>
</reference>
<dbReference type="GO" id="GO:0016747">
    <property type="term" value="F:acyltransferase activity, transferring groups other than amino-acyl groups"/>
    <property type="evidence" value="ECO:0007669"/>
    <property type="project" value="InterPro"/>
</dbReference>
<keyword evidence="2" id="KW-0808">Transferase</keyword>
<dbReference type="SUPFAM" id="SSF55729">
    <property type="entry name" value="Acyl-CoA N-acyltransferases (Nat)"/>
    <property type="match status" value="1"/>
</dbReference>
<dbReference type="Pfam" id="PF13302">
    <property type="entry name" value="Acetyltransf_3"/>
    <property type="match status" value="1"/>
</dbReference>
<evidence type="ECO:0000313" key="3">
    <source>
        <dbReference type="EMBL" id="SDX49311.1"/>
    </source>
</evidence>
<accession>A0A1H2Y9I6</accession>
<feature type="domain" description="N-acetyltransferase" evidence="1">
    <location>
        <begin position="18"/>
        <end position="186"/>
    </location>
</feature>
<evidence type="ECO:0000259" key="1">
    <source>
        <dbReference type="PROSITE" id="PS51186"/>
    </source>
</evidence>
<evidence type="ECO:0000313" key="2">
    <source>
        <dbReference type="EMBL" id="SDX01816.1"/>
    </source>
</evidence>
<dbReference type="EMBL" id="FNNE01000005">
    <property type="protein sequence ID" value="SDX01816.1"/>
    <property type="molecule type" value="Genomic_DNA"/>
</dbReference>
<dbReference type="EMBL" id="FNNE01000010">
    <property type="protein sequence ID" value="SDX49311.1"/>
    <property type="molecule type" value="Genomic_DNA"/>
</dbReference>
<dbReference type="InterPro" id="IPR016181">
    <property type="entry name" value="Acyl_CoA_acyltransferase"/>
</dbReference>